<dbReference type="AlphaFoldDB" id="A0A3S4BBR0"/>
<name>A0A3S4BBR0_9PEZI</name>
<organism evidence="2 3">
    <name type="scientific">Thermothielavioides terrestris</name>
    <dbReference type="NCBI Taxonomy" id="2587410"/>
    <lineage>
        <taxon>Eukaryota</taxon>
        <taxon>Fungi</taxon>
        <taxon>Dikarya</taxon>
        <taxon>Ascomycota</taxon>
        <taxon>Pezizomycotina</taxon>
        <taxon>Sordariomycetes</taxon>
        <taxon>Sordariomycetidae</taxon>
        <taxon>Sordariales</taxon>
        <taxon>Chaetomiaceae</taxon>
        <taxon>Thermothielavioides</taxon>
    </lineage>
</organism>
<feature type="region of interest" description="Disordered" evidence="1">
    <location>
        <begin position="1"/>
        <end position="21"/>
    </location>
</feature>
<sequence>MPPRADKGSGAAGKAGEGSGEFAGPFTFNGHIPSTTDLKFIFAFVNHFKVKPEMNWEELTEDLGLKGKKSTYERWRLFRQKFGITLPEESANGPKKVTATTTTPAARGSGNTNDSEDEGAPTVATPAKRSSAKAASTAGTPRTPGSAAGKKRAAAASAAASASSPAGTPTKKVRASAGAGVGGPGSPAAASKGKGGAIPPTPQNNGELSSPLSSPASDDSTTQMAE</sequence>
<evidence type="ECO:0000256" key="1">
    <source>
        <dbReference type="SAM" id="MobiDB-lite"/>
    </source>
</evidence>
<proteinExistence type="predicted"/>
<evidence type="ECO:0000313" key="2">
    <source>
        <dbReference type="EMBL" id="SPQ27462.1"/>
    </source>
</evidence>
<feature type="region of interest" description="Disordered" evidence="1">
    <location>
        <begin position="87"/>
        <end position="226"/>
    </location>
</feature>
<protein>
    <submittedName>
        <fullName evidence="2">00dc3048-6137-44bc-8c70-daa6954f1df9</fullName>
    </submittedName>
</protein>
<reference evidence="2 3" key="1">
    <citation type="submission" date="2018-04" db="EMBL/GenBank/DDBJ databases">
        <authorList>
            <person name="Huttner S."/>
            <person name="Dainat J."/>
        </authorList>
    </citation>
    <scope>NUCLEOTIDE SEQUENCE [LARGE SCALE GENOMIC DNA]</scope>
</reference>
<feature type="compositionally biased region" description="Gly residues" evidence="1">
    <location>
        <begin position="10"/>
        <end position="21"/>
    </location>
</feature>
<dbReference type="EMBL" id="OUUZ01000019">
    <property type="protein sequence ID" value="SPQ27462.1"/>
    <property type="molecule type" value="Genomic_DNA"/>
</dbReference>
<gene>
    <name evidence="2" type="ORF">TT172_LOCUS9881</name>
</gene>
<feature type="compositionally biased region" description="Low complexity" evidence="1">
    <location>
        <begin position="124"/>
        <end position="178"/>
    </location>
</feature>
<accession>A0A3S4BBR0</accession>
<feature type="compositionally biased region" description="Low complexity" evidence="1">
    <location>
        <begin position="208"/>
        <end position="226"/>
    </location>
</feature>
<dbReference type="Proteomes" id="UP000289323">
    <property type="component" value="Unassembled WGS sequence"/>
</dbReference>
<evidence type="ECO:0000313" key="3">
    <source>
        <dbReference type="Proteomes" id="UP000289323"/>
    </source>
</evidence>